<sequence>MRIATFNLQNLRLRERQGQLVLDGAVDHDFDNRPRSIEQDISDRQLTAKVIAEVQADVVALQEVIDEKTLEFFCDHFLVPAGAPDYPIRICLPGNDGRGLDVAVLATIKPLKVKSHAHLTGADFGLDELPDDLRDRPLFRRDCLQVDFENFTLFVCHFKAPYPDTEKAYLVREAEARAVRKIVEARFPEPETARWIILGDFNEPEMSNVDQPSALAQLRQGFAVGLLDRMKPGTDWTFEVPDTHARSRPDRILLSQKLAMEYSEAIPQIVRTGMSHSFADTSEAGYAVQSNSQASDHALVYVVLPDL</sequence>
<evidence type="ECO:0000313" key="2">
    <source>
        <dbReference type="EMBL" id="MEW9919510.1"/>
    </source>
</evidence>
<dbReference type="EMBL" id="JBFNXX010000005">
    <property type="protein sequence ID" value="MEW9919510.1"/>
    <property type="molecule type" value="Genomic_DNA"/>
</dbReference>
<dbReference type="Proteomes" id="UP001556098">
    <property type="component" value="Unassembled WGS sequence"/>
</dbReference>
<proteinExistence type="predicted"/>
<name>A0ABV3RKK2_9RHOB</name>
<evidence type="ECO:0000259" key="1">
    <source>
        <dbReference type="Pfam" id="PF03372"/>
    </source>
</evidence>
<keyword evidence="2" id="KW-0540">Nuclease</keyword>
<organism evidence="2 3">
    <name type="scientific">Sulfitobacter sediminis</name>
    <dbReference type="NCBI Taxonomy" id="3234186"/>
    <lineage>
        <taxon>Bacteria</taxon>
        <taxon>Pseudomonadati</taxon>
        <taxon>Pseudomonadota</taxon>
        <taxon>Alphaproteobacteria</taxon>
        <taxon>Rhodobacterales</taxon>
        <taxon>Roseobacteraceae</taxon>
        <taxon>Sulfitobacter</taxon>
    </lineage>
</organism>
<dbReference type="GO" id="GO:0004519">
    <property type="term" value="F:endonuclease activity"/>
    <property type="evidence" value="ECO:0007669"/>
    <property type="project" value="UniProtKB-KW"/>
</dbReference>
<keyword evidence="3" id="KW-1185">Reference proteome</keyword>
<keyword evidence="2" id="KW-0378">Hydrolase</keyword>
<evidence type="ECO:0000313" key="3">
    <source>
        <dbReference type="Proteomes" id="UP001556098"/>
    </source>
</evidence>
<reference evidence="2 3" key="1">
    <citation type="submission" date="2024-07" db="EMBL/GenBank/DDBJ databases">
        <title>Marimonas sp.nov., isolated from tidal-flat sediment.</title>
        <authorList>
            <person name="Jayan J.N."/>
            <person name="Lee S.S."/>
        </authorList>
    </citation>
    <scope>NUCLEOTIDE SEQUENCE [LARGE SCALE GENOMIC DNA]</scope>
    <source>
        <strain evidence="2 3">MJW-29</strain>
    </source>
</reference>
<accession>A0ABV3RKK2</accession>
<keyword evidence="2" id="KW-0255">Endonuclease</keyword>
<dbReference type="InterPro" id="IPR036691">
    <property type="entry name" value="Endo/exonu/phosph_ase_sf"/>
</dbReference>
<feature type="domain" description="Endonuclease/exonuclease/phosphatase" evidence="1">
    <location>
        <begin position="5"/>
        <end position="297"/>
    </location>
</feature>
<dbReference type="InterPro" id="IPR005135">
    <property type="entry name" value="Endo/exonuclease/phosphatase"/>
</dbReference>
<gene>
    <name evidence="2" type="ORF">AB2B41_07845</name>
</gene>
<dbReference type="RefSeq" id="WP_367877219.1">
    <property type="nucleotide sequence ID" value="NZ_JBFNXX010000005.1"/>
</dbReference>
<dbReference type="Pfam" id="PF03372">
    <property type="entry name" value="Exo_endo_phos"/>
    <property type="match status" value="1"/>
</dbReference>
<dbReference type="SUPFAM" id="SSF56219">
    <property type="entry name" value="DNase I-like"/>
    <property type="match status" value="1"/>
</dbReference>
<dbReference type="Gene3D" id="3.60.10.10">
    <property type="entry name" value="Endonuclease/exonuclease/phosphatase"/>
    <property type="match status" value="1"/>
</dbReference>
<protein>
    <submittedName>
        <fullName evidence="2">Endonuclease/exonuclease/phosphatase family protein</fullName>
    </submittedName>
</protein>
<comment type="caution">
    <text evidence="2">The sequence shown here is derived from an EMBL/GenBank/DDBJ whole genome shotgun (WGS) entry which is preliminary data.</text>
</comment>